<dbReference type="GO" id="GO:0005615">
    <property type="term" value="C:extracellular space"/>
    <property type="evidence" value="ECO:0007669"/>
    <property type="project" value="TreeGrafter"/>
</dbReference>
<sequence length="222" mass="26213">SSSYFFYQQPDYPRDCKEVFEQCDGESSDGVYLIQPDGYLEPFPVYCNNSVDGGNWMVFQRRMDGSVDFDRVWNDYKEGFGFLNREFWLGNEKLAYITNQKDYELRIDFVSKTDESYFAKYNLFRVSDEGTKYKMVALGNFDTSSTVVDKLSYHRGMPFTTTDRDNDHHSTLNCASHYHNGWWFNACYHSMPNYPWSSGPYWYSFPGGNHNIQYVEMKIRPL</sequence>
<dbReference type="Pfam" id="PF00147">
    <property type="entry name" value="Fibrinogen_C"/>
    <property type="match status" value="1"/>
</dbReference>
<dbReference type="CDD" id="cd00087">
    <property type="entry name" value="FReD"/>
    <property type="match status" value="1"/>
</dbReference>
<dbReference type="STRING" id="307972.A0A2G8JSM3"/>
<dbReference type="SUPFAM" id="SSF56496">
    <property type="entry name" value="Fibrinogen C-terminal domain-like"/>
    <property type="match status" value="1"/>
</dbReference>
<dbReference type="SMART" id="SM00186">
    <property type="entry name" value="FBG"/>
    <property type="match status" value="1"/>
</dbReference>
<dbReference type="InterPro" id="IPR002181">
    <property type="entry name" value="Fibrinogen_a/b/g_C_dom"/>
</dbReference>
<keyword evidence="3" id="KW-1185">Reference proteome</keyword>
<organism evidence="2 3">
    <name type="scientific">Stichopus japonicus</name>
    <name type="common">Sea cucumber</name>
    <dbReference type="NCBI Taxonomy" id="307972"/>
    <lineage>
        <taxon>Eukaryota</taxon>
        <taxon>Metazoa</taxon>
        <taxon>Echinodermata</taxon>
        <taxon>Eleutherozoa</taxon>
        <taxon>Echinozoa</taxon>
        <taxon>Holothuroidea</taxon>
        <taxon>Aspidochirotacea</taxon>
        <taxon>Aspidochirotida</taxon>
        <taxon>Stichopodidae</taxon>
        <taxon>Apostichopus</taxon>
    </lineage>
</organism>
<dbReference type="InterPro" id="IPR014716">
    <property type="entry name" value="Fibrinogen_a/b/g_C_1"/>
</dbReference>
<dbReference type="OrthoDB" id="6145874at2759"/>
<dbReference type="Proteomes" id="UP000230750">
    <property type="component" value="Unassembled WGS sequence"/>
</dbReference>
<feature type="non-terminal residue" evidence="2">
    <location>
        <position position="1"/>
    </location>
</feature>
<dbReference type="PANTHER" id="PTHR19143">
    <property type="entry name" value="FIBRINOGEN/TENASCIN/ANGIOPOEITIN"/>
    <property type="match status" value="1"/>
</dbReference>
<evidence type="ECO:0000313" key="3">
    <source>
        <dbReference type="Proteomes" id="UP000230750"/>
    </source>
</evidence>
<comment type="caution">
    <text evidence="2">The sequence shown here is derived from an EMBL/GenBank/DDBJ whole genome shotgun (WGS) entry which is preliminary data.</text>
</comment>
<dbReference type="NCBIfam" id="NF040941">
    <property type="entry name" value="GGGWT_bact"/>
    <property type="match status" value="1"/>
</dbReference>
<proteinExistence type="predicted"/>
<dbReference type="AlphaFoldDB" id="A0A2G8JSM3"/>
<dbReference type="PROSITE" id="PS51406">
    <property type="entry name" value="FIBRINOGEN_C_2"/>
    <property type="match status" value="1"/>
</dbReference>
<dbReference type="Gene3D" id="3.90.215.10">
    <property type="entry name" value="Gamma Fibrinogen, chain A, domain 1"/>
    <property type="match status" value="1"/>
</dbReference>
<gene>
    <name evidence="2" type="ORF">BSL78_24452</name>
</gene>
<reference evidence="2 3" key="1">
    <citation type="journal article" date="2017" name="PLoS Biol.">
        <title>The sea cucumber genome provides insights into morphological evolution and visceral regeneration.</title>
        <authorList>
            <person name="Zhang X."/>
            <person name="Sun L."/>
            <person name="Yuan J."/>
            <person name="Sun Y."/>
            <person name="Gao Y."/>
            <person name="Zhang L."/>
            <person name="Li S."/>
            <person name="Dai H."/>
            <person name="Hamel J.F."/>
            <person name="Liu C."/>
            <person name="Yu Y."/>
            <person name="Liu S."/>
            <person name="Lin W."/>
            <person name="Guo K."/>
            <person name="Jin S."/>
            <person name="Xu P."/>
            <person name="Storey K.B."/>
            <person name="Huan P."/>
            <person name="Zhang T."/>
            <person name="Zhou Y."/>
            <person name="Zhang J."/>
            <person name="Lin C."/>
            <person name="Li X."/>
            <person name="Xing L."/>
            <person name="Huo D."/>
            <person name="Sun M."/>
            <person name="Wang L."/>
            <person name="Mercier A."/>
            <person name="Li F."/>
            <person name="Yang H."/>
            <person name="Xiang J."/>
        </authorList>
    </citation>
    <scope>NUCLEOTIDE SEQUENCE [LARGE SCALE GENOMIC DNA]</scope>
    <source>
        <strain evidence="2">Shaxun</strain>
        <tissue evidence="2">Muscle</tissue>
    </source>
</reference>
<evidence type="ECO:0000313" key="2">
    <source>
        <dbReference type="EMBL" id="PIK38719.1"/>
    </source>
</evidence>
<feature type="domain" description="Fibrinogen C-terminal" evidence="1">
    <location>
        <begin position="7"/>
        <end position="222"/>
    </location>
</feature>
<dbReference type="EMBL" id="MRZV01001322">
    <property type="protein sequence ID" value="PIK38719.1"/>
    <property type="molecule type" value="Genomic_DNA"/>
</dbReference>
<protein>
    <submittedName>
        <fullName evidence="2">Fibrinogen-like protein A</fullName>
    </submittedName>
</protein>
<evidence type="ECO:0000259" key="1">
    <source>
        <dbReference type="PROSITE" id="PS51406"/>
    </source>
</evidence>
<dbReference type="InterPro" id="IPR036056">
    <property type="entry name" value="Fibrinogen-like_C"/>
</dbReference>
<dbReference type="InterPro" id="IPR050373">
    <property type="entry name" value="Fibrinogen_C-term_domain"/>
</dbReference>
<accession>A0A2G8JSM3</accession>
<name>A0A2G8JSM3_STIJA</name>